<protein>
    <submittedName>
        <fullName evidence="2">Uncharacterized protein</fullName>
    </submittedName>
</protein>
<accession>A0ABW6CRD6</accession>
<gene>
    <name evidence="2" type="ORF">OCL97_16195</name>
</gene>
<evidence type="ECO:0000313" key="2">
    <source>
        <dbReference type="EMBL" id="MFD3265499.1"/>
    </source>
</evidence>
<evidence type="ECO:0000313" key="3">
    <source>
        <dbReference type="Proteomes" id="UP001598130"/>
    </source>
</evidence>
<keyword evidence="3" id="KW-1185">Reference proteome</keyword>
<keyword evidence="1" id="KW-0812">Transmembrane</keyword>
<organism evidence="2 3">
    <name type="scientific">Phenylobacterium ferrooxidans</name>
    <dbReference type="NCBI Taxonomy" id="2982689"/>
    <lineage>
        <taxon>Bacteria</taxon>
        <taxon>Pseudomonadati</taxon>
        <taxon>Pseudomonadota</taxon>
        <taxon>Alphaproteobacteria</taxon>
        <taxon>Caulobacterales</taxon>
        <taxon>Caulobacteraceae</taxon>
        <taxon>Phenylobacterium</taxon>
    </lineage>
</organism>
<keyword evidence="1" id="KW-1133">Transmembrane helix</keyword>
<dbReference type="Proteomes" id="UP001598130">
    <property type="component" value="Unassembled WGS sequence"/>
</dbReference>
<feature type="transmembrane region" description="Helical" evidence="1">
    <location>
        <begin position="12"/>
        <end position="32"/>
    </location>
</feature>
<dbReference type="EMBL" id="JAOTJD010000034">
    <property type="protein sequence ID" value="MFD3265499.1"/>
    <property type="molecule type" value="Genomic_DNA"/>
</dbReference>
<proteinExistence type="predicted"/>
<dbReference type="RefSeq" id="WP_304779822.1">
    <property type="nucleotide sequence ID" value="NZ_JAOTJD010000034.1"/>
</dbReference>
<comment type="caution">
    <text evidence="2">The sequence shown here is derived from an EMBL/GenBank/DDBJ whole genome shotgun (WGS) entry which is preliminary data.</text>
</comment>
<sequence>MDQPDPSRPSPLPAVAALLGASALVTGAIAAAHMWLTAQRGPICGVSDGGHCWACYVAPLLAMAALTAWHAHRSSAACAKARSE</sequence>
<evidence type="ECO:0000256" key="1">
    <source>
        <dbReference type="SAM" id="Phobius"/>
    </source>
</evidence>
<keyword evidence="1" id="KW-0472">Membrane</keyword>
<reference evidence="2 3" key="1">
    <citation type="submission" date="2022-09" db="EMBL/GenBank/DDBJ databases">
        <title>New species of Phenylobacterium.</title>
        <authorList>
            <person name="Mieszkin S."/>
        </authorList>
    </citation>
    <scope>NUCLEOTIDE SEQUENCE [LARGE SCALE GENOMIC DNA]</scope>
    <source>
        <strain evidence="2 3">HK31-G</strain>
    </source>
</reference>
<name>A0ABW6CRD6_9CAUL</name>